<protein>
    <recommendedName>
        <fullName evidence="2">chitinase</fullName>
        <ecNumber evidence="2">3.2.1.14</ecNumber>
    </recommendedName>
</protein>
<evidence type="ECO:0000313" key="6">
    <source>
        <dbReference type="EMBL" id="ETE64749.1"/>
    </source>
</evidence>
<name>V8NR45_OPHHA</name>
<dbReference type="EC" id="3.2.1.14" evidence="2"/>
<gene>
    <name evidence="6" type="ORF">L345_09481</name>
</gene>
<comment type="catalytic activity">
    <reaction evidence="1">
        <text>Random endo-hydrolysis of N-acetyl-beta-D-glucosaminide (1-&gt;4)-beta-linkages in chitin and chitodextrins.</text>
        <dbReference type="EC" id="3.2.1.14"/>
    </reaction>
</comment>
<evidence type="ECO:0000259" key="5">
    <source>
        <dbReference type="PROSITE" id="PS50940"/>
    </source>
</evidence>
<feature type="signal peptide" evidence="4">
    <location>
        <begin position="1"/>
        <end position="20"/>
    </location>
</feature>
<dbReference type="InterPro" id="IPR036508">
    <property type="entry name" value="Chitin-bd_dom_sf"/>
</dbReference>
<evidence type="ECO:0000256" key="1">
    <source>
        <dbReference type="ARBA" id="ARBA00000822"/>
    </source>
</evidence>
<dbReference type="SMART" id="SM00494">
    <property type="entry name" value="ChtBD2"/>
    <property type="match status" value="1"/>
</dbReference>
<feature type="domain" description="Chitin-binding type-2" evidence="5">
    <location>
        <begin position="90"/>
        <end position="147"/>
    </location>
</feature>
<dbReference type="Pfam" id="PF01607">
    <property type="entry name" value="CBM_14"/>
    <property type="match status" value="1"/>
</dbReference>
<evidence type="ECO:0000256" key="3">
    <source>
        <dbReference type="ARBA" id="ARBA00023024"/>
    </source>
</evidence>
<keyword evidence="3" id="KW-0119">Carbohydrate metabolism</keyword>
<keyword evidence="7" id="KW-1185">Reference proteome</keyword>
<dbReference type="OrthoDB" id="73875at2759"/>
<dbReference type="SUPFAM" id="SSF57625">
    <property type="entry name" value="Invertebrate chitin-binding proteins"/>
    <property type="match status" value="1"/>
</dbReference>
<keyword evidence="3" id="KW-0624">Polysaccharide degradation</keyword>
<organism evidence="6 7">
    <name type="scientific">Ophiophagus hannah</name>
    <name type="common">King cobra</name>
    <name type="synonym">Naja hannah</name>
    <dbReference type="NCBI Taxonomy" id="8665"/>
    <lineage>
        <taxon>Eukaryota</taxon>
        <taxon>Metazoa</taxon>
        <taxon>Chordata</taxon>
        <taxon>Craniata</taxon>
        <taxon>Vertebrata</taxon>
        <taxon>Euteleostomi</taxon>
        <taxon>Lepidosauria</taxon>
        <taxon>Squamata</taxon>
        <taxon>Bifurcata</taxon>
        <taxon>Unidentata</taxon>
        <taxon>Episquamata</taxon>
        <taxon>Toxicofera</taxon>
        <taxon>Serpentes</taxon>
        <taxon>Colubroidea</taxon>
        <taxon>Elapidae</taxon>
        <taxon>Elapinae</taxon>
        <taxon>Ophiophagus</taxon>
    </lineage>
</organism>
<dbReference type="AlphaFoldDB" id="V8NR45"/>
<dbReference type="Proteomes" id="UP000018936">
    <property type="component" value="Unassembled WGS sequence"/>
</dbReference>
<evidence type="ECO:0000256" key="2">
    <source>
        <dbReference type="ARBA" id="ARBA00012729"/>
    </source>
</evidence>
<dbReference type="GO" id="GO:0005576">
    <property type="term" value="C:extracellular region"/>
    <property type="evidence" value="ECO:0007669"/>
    <property type="project" value="InterPro"/>
</dbReference>
<dbReference type="EMBL" id="AZIM01002123">
    <property type="protein sequence ID" value="ETE64749.1"/>
    <property type="molecule type" value="Genomic_DNA"/>
</dbReference>
<dbReference type="InterPro" id="IPR002557">
    <property type="entry name" value="Chitin-bd_dom"/>
</dbReference>
<reference evidence="6 7" key="1">
    <citation type="journal article" date="2013" name="Proc. Natl. Acad. Sci. U.S.A.">
        <title>The king cobra genome reveals dynamic gene evolution and adaptation in the snake venom system.</title>
        <authorList>
            <person name="Vonk F.J."/>
            <person name="Casewell N.R."/>
            <person name="Henkel C.V."/>
            <person name="Heimberg A.M."/>
            <person name="Jansen H.J."/>
            <person name="McCleary R.J."/>
            <person name="Kerkkamp H.M."/>
            <person name="Vos R.A."/>
            <person name="Guerreiro I."/>
            <person name="Calvete J.J."/>
            <person name="Wuster W."/>
            <person name="Woods A.E."/>
            <person name="Logan J.M."/>
            <person name="Harrison R.A."/>
            <person name="Castoe T.A."/>
            <person name="de Koning A.P."/>
            <person name="Pollock D.D."/>
            <person name="Yandell M."/>
            <person name="Calderon D."/>
            <person name="Renjifo C."/>
            <person name="Currier R.B."/>
            <person name="Salgado D."/>
            <person name="Pla D."/>
            <person name="Sanz L."/>
            <person name="Hyder A.S."/>
            <person name="Ribeiro J.M."/>
            <person name="Arntzen J.W."/>
            <person name="van den Thillart G.E."/>
            <person name="Boetzer M."/>
            <person name="Pirovano W."/>
            <person name="Dirks R.P."/>
            <person name="Spaink H.P."/>
            <person name="Duboule D."/>
            <person name="McGlinn E."/>
            <person name="Kini R.M."/>
            <person name="Richardson M.K."/>
        </authorList>
    </citation>
    <scope>NUCLEOTIDE SEQUENCE</scope>
    <source>
        <tissue evidence="6">Blood</tissue>
    </source>
</reference>
<proteinExistence type="predicted"/>
<evidence type="ECO:0000313" key="7">
    <source>
        <dbReference type="Proteomes" id="UP000018936"/>
    </source>
</evidence>
<feature type="chain" id="PRO_5004771081" description="chitinase" evidence="4">
    <location>
        <begin position="21"/>
        <end position="182"/>
    </location>
</feature>
<dbReference type="Gene3D" id="3.20.20.80">
    <property type="entry name" value="Glycosidases"/>
    <property type="match status" value="1"/>
</dbReference>
<dbReference type="GO" id="GO:0006032">
    <property type="term" value="P:chitin catabolic process"/>
    <property type="evidence" value="ECO:0007669"/>
    <property type="project" value="UniProtKB-KW"/>
</dbReference>
<keyword evidence="3" id="KW-0146">Chitin degradation</keyword>
<accession>V8NR45</accession>
<keyword evidence="4" id="KW-0732">Signal</keyword>
<dbReference type="PROSITE" id="PS50940">
    <property type="entry name" value="CHIT_BIND_II"/>
    <property type="match status" value="1"/>
</dbReference>
<evidence type="ECO:0000256" key="4">
    <source>
        <dbReference type="SAM" id="SignalP"/>
    </source>
</evidence>
<dbReference type="GO" id="GO:0008843">
    <property type="term" value="F:endochitinase activity"/>
    <property type="evidence" value="ECO:0007669"/>
    <property type="project" value="UniProtKB-EC"/>
</dbReference>
<sequence>MESFSNGPLIVLCLLIAGSAKNYFPLGDITAQGRRKPHNRALIVKDENNGLLGRPKVCADLGSTEPTGSPFITLVPASTMHPRPHISDPSTFCNDKPDGNYAYPTNPHKYYRCSNGQTVVMNCPGSFVYSAIKDWPSDLIVDEFCKDRPNGNYSYQPDPHNSGAQPLWLCRPVRMGKGNGFA</sequence>
<comment type="caution">
    <text evidence="6">The sequence shown here is derived from an EMBL/GenBank/DDBJ whole genome shotgun (WGS) entry which is preliminary data.</text>
</comment>
<dbReference type="GO" id="GO:0008061">
    <property type="term" value="F:chitin binding"/>
    <property type="evidence" value="ECO:0007669"/>
    <property type="project" value="InterPro"/>
</dbReference>